<feature type="domain" description="Peptidase S49" evidence="6">
    <location>
        <begin position="103"/>
        <end position="145"/>
    </location>
</feature>
<dbReference type="EMBL" id="JACKXD010000004">
    <property type="protein sequence ID" value="MBB6647021.1"/>
    <property type="molecule type" value="Genomic_DNA"/>
</dbReference>
<dbReference type="PANTHER" id="PTHR42987:SF4">
    <property type="entry name" value="PROTEASE SOHB-RELATED"/>
    <property type="match status" value="1"/>
</dbReference>
<evidence type="ECO:0000313" key="7">
    <source>
        <dbReference type="EMBL" id="MBB6647021.1"/>
    </source>
</evidence>
<keyword evidence="5" id="KW-0472">Membrane</keyword>
<proteinExistence type="inferred from homology"/>
<keyword evidence="5" id="KW-0812">Transmembrane</keyword>
<comment type="caution">
    <text evidence="7">The sequence shown here is derived from an EMBL/GenBank/DDBJ whole genome shotgun (WGS) entry which is preliminary data.</text>
</comment>
<evidence type="ECO:0000256" key="5">
    <source>
        <dbReference type="SAM" id="Phobius"/>
    </source>
</evidence>
<keyword evidence="8" id="KW-1185">Reference proteome</keyword>
<evidence type="ECO:0000256" key="2">
    <source>
        <dbReference type="ARBA" id="ARBA00022670"/>
    </source>
</evidence>
<gene>
    <name evidence="7" type="ORF">H5V44_12115</name>
</gene>
<dbReference type="CDD" id="cd07023">
    <property type="entry name" value="S49_Sppa_N_C"/>
    <property type="match status" value="1"/>
</dbReference>
<dbReference type="Gene3D" id="3.90.226.10">
    <property type="entry name" value="2-enoyl-CoA Hydratase, Chain A, domain 1"/>
    <property type="match status" value="1"/>
</dbReference>
<sequence length="308" mass="32320">MSKDTSAASARTLFVVAVVAAVLVSAVLAPLAYDAAQSAQSEGTVSVVTISGTITTSTVDGVSEDLREARTNESIRAVVLKVDSGGGLVAPSERLYLEVLRTAEQMPVVASVQGIGASGAYYGMLPADEIYVLSSSEVGSVGVIGPGGTVPVPDSIIRTGPDKAQPTAEDRRRTIESLKRQFVGRVMEHRGEELSLSREEVAYAKTYLGPEAASNGYADGIGALPTAIDRAAELAGMENYDVVRNEPPFRGGFFLFATEANNRTTVYKQGPGMAGPVPVTQPLFVDEIANHDPQLASYDTEVQHNASA</sequence>
<dbReference type="AlphaFoldDB" id="A0A7J9SP16"/>
<comment type="similarity">
    <text evidence="1">Belongs to the peptidase S49 family.</text>
</comment>
<keyword evidence="4" id="KW-0720">Serine protease</keyword>
<feature type="transmembrane region" description="Helical" evidence="5">
    <location>
        <begin position="12"/>
        <end position="33"/>
    </location>
</feature>
<dbReference type="InterPro" id="IPR029045">
    <property type="entry name" value="ClpP/crotonase-like_dom_sf"/>
</dbReference>
<dbReference type="RefSeq" id="WP_185193397.1">
    <property type="nucleotide sequence ID" value="NZ_JACKXD010000004.1"/>
</dbReference>
<reference evidence="7 8" key="1">
    <citation type="submission" date="2020-08" db="EMBL/GenBank/DDBJ databases">
        <authorList>
            <person name="Seo M.-J."/>
        </authorList>
    </citation>
    <scope>NUCLEOTIDE SEQUENCE [LARGE SCALE GENOMIC DNA]</scope>
    <source>
        <strain evidence="7 8">MBLA0160</strain>
    </source>
</reference>
<evidence type="ECO:0000256" key="1">
    <source>
        <dbReference type="ARBA" id="ARBA00008683"/>
    </source>
</evidence>
<keyword evidence="2" id="KW-0645">Protease</keyword>
<keyword evidence="5" id="KW-1133">Transmembrane helix</keyword>
<name>A0A7J9SP16_9EURY</name>
<accession>A0A7J9SP16</accession>
<evidence type="ECO:0000256" key="4">
    <source>
        <dbReference type="ARBA" id="ARBA00022825"/>
    </source>
</evidence>
<dbReference type="Proteomes" id="UP000546257">
    <property type="component" value="Unassembled WGS sequence"/>
</dbReference>
<dbReference type="Pfam" id="PF01343">
    <property type="entry name" value="Peptidase_S49"/>
    <property type="match status" value="1"/>
</dbReference>
<keyword evidence="3" id="KW-0378">Hydrolase</keyword>
<organism evidence="7 8">
    <name type="scientific">Halobellus ruber</name>
    <dbReference type="NCBI Taxonomy" id="2761102"/>
    <lineage>
        <taxon>Archaea</taxon>
        <taxon>Methanobacteriati</taxon>
        <taxon>Methanobacteriota</taxon>
        <taxon>Stenosarchaea group</taxon>
        <taxon>Halobacteria</taxon>
        <taxon>Halobacteriales</taxon>
        <taxon>Haloferacaceae</taxon>
        <taxon>Halobellus</taxon>
    </lineage>
</organism>
<dbReference type="InterPro" id="IPR002142">
    <property type="entry name" value="Peptidase_S49"/>
</dbReference>
<evidence type="ECO:0000256" key="3">
    <source>
        <dbReference type="ARBA" id="ARBA00022801"/>
    </source>
</evidence>
<dbReference type="SUPFAM" id="SSF52096">
    <property type="entry name" value="ClpP/crotonase"/>
    <property type="match status" value="1"/>
</dbReference>
<dbReference type="GO" id="GO:0008236">
    <property type="term" value="F:serine-type peptidase activity"/>
    <property type="evidence" value="ECO:0007669"/>
    <property type="project" value="UniProtKB-KW"/>
</dbReference>
<evidence type="ECO:0000313" key="8">
    <source>
        <dbReference type="Proteomes" id="UP000546257"/>
    </source>
</evidence>
<dbReference type="PANTHER" id="PTHR42987">
    <property type="entry name" value="PEPTIDASE S49"/>
    <property type="match status" value="1"/>
</dbReference>
<dbReference type="InterPro" id="IPR047272">
    <property type="entry name" value="S49_SppA_C"/>
</dbReference>
<evidence type="ECO:0000259" key="6">
    <source>
        <dbReference type="Pfam" id="PF01343"/>
    </source>
</evidence>
<dbReference type="GO" id="GO:0006508">
    <property type="term" value="P:proteolysis"/>
    <property type="evidence" value="ECO:0007669"/>
    <property type="project" value="UniProtKB-KW"/>
</dbReference>
<protein>
    <submittedName>
        <fullName evidence="7">S49 family peptidase</fullName>
    </submittedName>
</protein>